<keyword evidence="3" id="KW-0408">Iron</keyword>
<evidence type="ECO:0000256" key="4">
    <source>
        <dbReference type="ARBA" id="ARBA00023014"/>
    </source>
</evidence>
<dbReference type="Pfam" id="PF09360">
    <property type="entry name" value="zf-CDGSH"/>
    <property type="match status" value="1"/>
</dbReference>
<evidence type="ECO:0000256" key="1">
    <source>
        <dbReference type="ARBA" id="ARBA00022714"/>
    </source>
</evidence>
<evidence type="ECO:0000256" key="2">
    <source>
        <dbReference type="ARBA" id="ARBA00022723"/>
    </source>
</evidence>
<keyword evidence="2" id="KW-0479">Metal-binding</keyword>
<dbReference type="OrthoDB" id="15717at2759"/>
<evidence type="ECO:0000313" key="7">
    <source>
        <dbReference type="EMBL" id="KHJ92383.1"/>
    </source>
</evidence>
<keyword evidence="4" id="KW-0411">Iron-sulfur</keyword>
<dbReference type="InterPro" id="IPR052950">
    <property type="entry name" value="CISD"/>
</dbReference>
<dbReference type="GO" id="GO:0005739">
    <property type="term" value="C:mitochondrion"/>
    <property type="evidence" value="ECO:0007669"/>
    <property type="project" value="TreeGrafter"/>
</dbReference>
<name>A0A0B1T471_OESDE</name>
<accession>A0A0B1T471</accession>
<protein>
    <submittedName>
        <fullName evidence="7">Zinc finger CDGSH type</fullName>
    </submittedName>
</protein>
<proteinExistence type="predicted"/>
<dbReference type="GO" id="GO:0051537">
    <property type="term" value="F:2 iron, 2 sulfur cluster binding"/>
    <property type="evidence" value="ECO:0007669"/>
    <property type="project" value="UniProtKB-KW"/>
</dbReference>
<dbReference type="SMART" id="SM00704">
    <property type="entry name" value="ZnF_CDGSH"/>
    <property type="match status" value="2"/>
</dbReference>
<dbReference type="EMBL" id="KN551384">
    <property type="protein sequence ID" value="KHJ92383.1"/>
    <property type="molecule type" value="Genomic_DNA"/>
</dbReference>
<dbReference type="InterPro" id="IPR018967">
    <property type="entry name" value="FeS-contain_CDGSH-typ"/>
</dbReference>
<dbReference type="GO" id="GO:0046872">
    <property type="term" value="F:metal ion binding"/>
    <property type="evidence" value="ECO:0007669"/>
    <property type="project" value="UniProtKB-KW"/>
</dbReference>
<keyword evidence="1" id="KW-0001">2Fe-2S</keyword>
<evidence type="ECO:0000256" key="3">
    <source>
        <dbReference type="ARBA" id="ARBA00023004"/>
    </source>
</evidence>
<evidence type="ECO:0000259" key="6">
    <source>
        <dbReference type="SMART" id="SM00704"/>
    </source>
</evidence>
<keyword evidence="8" id="KW-1185">Reference proteome</keyword>
<feature type="domain" description="Iron-binding zinc finger CDGSH type" evidence="6">
    <location>
        <begin position="44"/>
        <end position="81"/>
    </location>
</feature>
<feature type="domain" description="Iron-binding zinc finger CDGSH type" evidence="6">
    <location>
        <begin position="83"/>
        <end position="120"/>
    </location>
</feature>
<reference evidence="7 8" key="1">
    <citation type="submission" date="2014-03" db="EMBL/GenBank/DDBJ databases">
        <title>Draft genome of the hookworm Oesophagostomum dentatum.</title>
        <authorList>
            <person name="Mitreva M."/>
        </authorList>
    </citation>
    <scope>NUCLEOTIDE SEQUENCE [LARGE SCALE GENOMIC DNA]</scope>
    <source>
        <strain evidence="7 8">OD-Hann</strain>
    </source>
</reference>
<dbReference type="Proteomes" id="UP000053660">
    <property type="component" value="Unassembled WGS sequence"/>
</dbReference>
<dbReference type="Gene3D" id="3.40.5.90">
    <property type="entry name" value="CDGSH iron-sulfur domain, mitoNEET-type"/>
    <property type="match status" value="2"/>
</dbReference>
<sequence>MYRSVFSRYSATPYVNAVRCKAKGVVITNPSADVLPYKGSPASNKPIKVNLEAGKSYSWCCCGLSKTQPFCDGSHRNEGLTTVRPVRFQVERSGDYYLCNCKQTDSRPICDRNHAKVSGAPKDLYATRLVNFGDNSPVYEGVARNLGYKPKNGGFQ</sequence>
<evidence type="ECO:0000256" key="5">
    <source>
        <dbReference type="ARBA" id="ARBA00034078"/>
    </source>
</evidence>
<dbReference type="PANTHER" id="PTHR46491">
    <property type="entry name" value="CDGSH IRON SULFUR DOMAIN PROTEIN HOMOLOG"/>
    <property type="match status" value="1"/>
</dbReference>
<evidence type="ECO:0000313" key="8">
    <source>
        <dbReference type="Proteomes" id="UP000053660"/>
    </source>
</evidence>
<comment type="cofactor">
    <cofactor evidence="5">
        <name>[2Fe-2S] cluster</name>
        <dbReference type="ChEBI" id="CHEBI:190135"/>
    </cofactor>
</comment>
<dbReference type="AlphaFoldDB" id="A0A0B1T471"/>
<dbReference type="PANTHER" id="PTHR46491:SF3">
    <property type="entry name" value="CDGSH IRON-SULFUR DOMAIN-CONTAINING PROTEIN 3, MITOCHONDRIAL"/>
    <property type="match status" value="1"/>
</dbReference>
<gene>
    <name evidence="7" type="ORF">OESDEN_07725</name>
</gene>
<dbReference type="InterPro" id="IPR042216">
    <property type="entry name" value="MitoNEET_CISD"/>
</dbReference>
<organism evidence="7 8">
    <name type="scientific">Oesophagostomum dentatum</name>
    <name type="common">Nodular worm</name>
    <dbReference type="NCBI Taxonomy" id="61180"/>
    <lineage>
        <taxon>Eukaryota</taxon>
        <taxon>Metazoa</taxon>
        <taxon>Ecdysozoa</taxon>
        <taxon>Nematoda</taxon>
        <taxon>Chromadorea</taxon>
        <taxon>Rhabditida</taxon>
        <taxon>Rhabditina</taxon>
        <taxon>Rhabditomorpha</taxon>
        <taxon>Strongyloidea</taxon>
        <taxon>Strongylidae</taxon>
        <taxon>Oesophagostomum</taxon>
    </lineage>
</organism>